<keyword evidence="3" id="KW-1185">Reference proteome</keyword>
<dbReference type="InterPro" id="IPR000073">
    <property type="entry name" value="AB_hydrolase_1"/>
</dbReference>
<dbReference type="InterPro" id="IPR017497">
    <property type="entry name" value="BchO"/>
</dbReference>
<dbReference type="RefSeq" id="WP_338273219.1">
    <property type="nucleotide sequence ID" value="NZ_AP027266.1"/>
</dbReference>
<sequence>MKDELPPPDWPGRSASRIVAAKPHRWHVQVTGEGPDVLLLHGAGASSHSWAALMPHLADRHRVIALDLPGHGWTRSPRGRARLGDVASDIAALCVQEGWSPDLVIGHSAGGAISLELARQGLLQPRQLVVVNGALENFRGAAGVLFPVMAKVLALNPFTGLLISQGGRSVQQVRSILSSAGSTLDDAGLARYAHLIQRRAHVDGTLAMMAQWSLDDLNRALPDIAVPSLFLHGEKDGAVDLSVARRAASVMPAAELITLPGVGHLAQEEVPDRVAAEIRRFTDR</sequence>
<dbReference type="PRINTS" id="PR00111">
    <property type="entry name" value="ABHYDROLASE"/>
</dbReference>
<proteinExistence type="predicted"/>
<dbReference type="NCBIfam" id="TIGR03056">
    <property type="entry name" value="bchO_mg_che_rel"/>
    <property type="match status" value="1"/>
</dbReference>
<organism evidence="2 3">
    <name type="scientific">Roseicyclus marinus</name>
    <dbReference type="NCBI Taxonomy" id="2161673"/>
    <lineage>
        <taxon>Bacteria</taxon>
        <taxon>Pseudomonadati</taxon>
        <taxon>Pseudomonadota</taxon>
        <taxon>Alphaproteobacteria</taxon>
        <taxon>Rhodobacterales</taxon>
        <taxon>Roseobacteraceae</taxon>
        <taxon>Roseicyclus</taxon>
    </lineage>
</organism>
<dbReference type="InterPro" id="IPR000639">
    <property type="entry name" value="Epox_hydrolase-like"/>
</dbReference>
<protein>
    <submittedName>
        <fullName evidence="2">Magnesium chelatase</fullName>
    </submittedName>
</protein>
<dbReference type="PANTHER" id="PTHR46438:SF11">
    <property type="entry name" value="LIPASE-RELATED"/>
    <property type="match status" value="1"/>
</dbReference>
<dbReference type="PRINTS" id="PR00412">
    <property type="entry name" value="EPOXHYDRLASE"/>
</dbReference>
<gene>
    <name evidence="2" type="primary">bchO</name>
    <name evidence="2" type="ORF">MACH21_33120</name>
</gene>
<dbReference type="AlphaFoldDB" id="A0AA48KMF3"/>
<dbReference type="SUPFAM" id="SSF53474">
    <property type="entry name" value="alpha/beta-Hydrolases"/>
    <property type="match status" value="1"/>
</dbReference>
<reference evidence="2 3" key="1">
    <citation type="submission" date="2023-01" db="EMBL/GenBank/DDBJ databases">
        <title>Complete genome sequence of Roseicyclus marinus strain Dej080120_10.</title>
        <authorList>
            <person name="Ueki S."/>
            <person name="Maruyama F."/>
        </authorList>
    </citation>
    <scope>NUCLEOTIDE SEQUENCE [LARGE SCALE GENOMIC DNA]</scope>
    <source>
        <strain evidence="2 3">Dej080120_10</strain>
    </source>
</reference>
<accession>A0AA48KMF3</accession>
<dbReference type="GO" id="GO:0003824">
    <property type="term" value="F:catalytic activity"/>
    <property type="evidence" value="ECO:0007669"/>
    <property type="project" value="InterPro"/>
</dbReference>
<evidence type="ECO:0000313" key="2">
    <source>
        <dbReference type="EMBL" id="BDW87135.1"/>
    </source>
</evidence>
<evidence type="ECO:0000313" key="3">
    <source>
        <dbReference type="Proteomes" id="UP001337723"/>
    </source>
</evidence>
<dbReference type="Gene3D" id="3.40.50.1820">
    <property type="entry name" value="alpha/beta hydrolase"/>
    <property type="match status" value="1"/>
</dbReference>
<dbReference type="KEGG" id="rmai:MACH21_33120"/>
<dbReference type="Pfam" id="PF00561">
    <property type="entry name" value="Abhydrolase_1"/>
    <property type="match status" value="1"/>
</dbReference>
<dbReference type="EMBL" id="AP027266">
    <property type="protein sequence ID" value="BDW87135.1"/>
    <property type="molecule type" value="Genomic_DNA"/>
</dbReference>
<feature type="domain" description="AB hydrolase-1" evidence="1">
    <location>
        <begin position="37"/>
        <end position="269"/>
    </location>
</feature>
<dbReference type="PANTHER" id="PTHR46438">
    <property type="entry name" value="ALPHA/BETA-HYDROLASES SUPERFAMILY PROTEIN"/>
    <property type="match status" value="1"/>
</dbReference>
<dbReference type="Proteomes" id="UP001337723">
    <property type="component" value="Chromosome"/>
</dbReference>
<evidence type="ECO:0000259" key="1">
    <source>
        <dbReference type="Pfam" id="PF00561"/>
    </source>
</evidence>
<dbReference type="InterPro" id="IPR029058">
    <property type="entry name" value="AB_hydrolase_fold"/>
</dbReference>
<name>A0AA48KMF3_9RHOB</name>